<sequence length="157" mass="17477">MTTDPAGYATPWYFAPAPDQPWDVSVEQVIASLEQRPDARWRAGEGFRAEPLLEVWFPIGPWLFQGSYTPRPPSLGIRICDARAAAQAWTTWFLPQLPAHVSSVVFNTEDGVENGYADVDFVLACRDGRDVVVDTLTDHLRHVWRAGGTSPPPRADD</sequence>
<name>A0A401YX90_9ACTN</name>
<dbReference type="Proteomes" id="UP000286931">
    <property type="component" value="Unassembled WGS sequence"/>
</dbReference>
<organism evidence="1 2">
    <name type="scientific">Embleya hyalina</name>
    <dbReference type="NCBI Taxonomy" id="516124"/>
    <lineage>
        <taxon>Bacteria</taxon>
        <taxon>Bacillati</taxon>
        <taxon>Actinomycetota</taxon>
        <taxon>Actinomycetes</taxon>
        <taxon>Kitasatosporales</taxon>
        <taxon>Streptomycetaceae</taxon>
        <taxon>Embleya</taxon>
    </lineage>
</organism>
<comment type="caution">
    <text evidence="1">The sequence shown here is derived from an EMBL/GenBank/DDBJ whole genome shotgun (WGS) entry which is preliminary data.</text>
</comment>
<proteinExistence type="predicted"/>
<dbReference type="AlphaFoldDB" id="A0A401YX90"/>
<evidence type="ECO:0000313" key="2">
    <source>
        <dbReference type="Proteomes" id="UP000286931"/>
    </source>
</evidence>
<dbReference type="RefSeq" id="WP_126641043.1">
    <property type="nucleotide sequence ID" value="NZ_BIFH01000031.1"/>
</dbReference>
<dbReference type="EMBL" id="BIFH01000031">
    <property type="protein sequence ID" value="GCD99234.1"/>
    <property type="molecule type" value="Genomic_DNA"/>
</dbReference>
<protein>
    <submittedName>
        <fullName evidence="1">Uncharacterized protein</fullName>
    </submittedName>
</protein>
<accession>A0A401YX90</accession>
<keyword evidence="2" id="KW-1185">Reference proteome</keyword>
<evidence type="ECO:0000313" key="1">
    <source>
        <dbReference type="EMBL" id="GCD99234.1"/>
    </source>
</evidence>
<gene>
    <name evidence="1" type="ORF">EHYA_06948</name>
</gene>
<reference evidence="1 2" key="1">
    <citation type="submission" date="2018-12" db="EMBL/GenBank/DDBJ databases">
        <title>Draft genome sequence of Embleya hyalina NBRC 13850T.</title>
        <authorList>
            <person name="Komaki H."/>
            <person name="Hosoyama A."/>
            <person name="Kimura A."/>
            <person name="Ichikawa N."/>
            <person name="Tamura T."/>
        </authorList>
    </citation>
    <scope>NUCLEOTIDE SEQUENCE [LARGE SCALE GENOMIC DNA]</scope>
    <source>
        <strain evidence="1 2">NBRC 13850</strain>
    </source>
</reference>